<sequence length="255" mass="29830">KQSLQMDASLERLTNSLDKSIKQFDSTMDSMNDRLVAFYAFVYCLLYNIDFWHILQTNDIAENMLTNTEKKAHTLMILKKAYTKWAVTILYKFGTFEKVIRFFYSIHFVKLMKIKLFSANYEHVNLLFCTQMGLLFQFFKPNIYEKSTNKNVFIYPLYRFFIYCSSHSRFLVNYSCSSCHWHKLRSSTSNKVIRLCESGICKVLRAHPSSVIDSDGKNLIGCDNDDDDDDGGGISEMHSQNGDGETMRIKQQYLW</sequence>
<dbReference type="EMBL" id="ASPP01019669">
    <property type="protein sequence ID" value="ETO14906.1"/>
    <property type="molecule type" value="Genomic_DNA"/>
</dbReference>
<dbReference type="AlphaFoldDB" id="X6MMQ4"/>
<protein>
    <submittedName>
        <fullName evidence="2">Uncharacterized protein</fullName>
    </submittedName>
</protein>
<keyword evidence="1" id="KW-1133">Transmembrane helix</keyword>
<feature type="transmembrane region" description="Helical" evidence="1">
    <location>
        <begin position="36"/>
        <end position="55"/>
    </location>
</feature>
<dbReference type="Proteomes" id="UP000023152">
    <property type="component" value="Unassembled WGS sequence"/>
</dbReference>
<evidence type="ECO:0000313" key="2">
    <source>
        <dbReference type="EMBL" id="ETO14906.1"/>
    </source>
</evidence>
<proteinExistence type="predicted"/>
<accession>X6MMQ4</accession>
<reference evidence="2 3" key="1">
    <citation type="journal article" date="2013" name="Curr. Biol.">
        <title>The Genome of the Foraminiferan Reticulomyxa filosa.</title>
        <authorList>
            <person name="Glockner G."/>
            <person name="Hulsmann N."/>
            <person name="Schleicher M."/>
            <person name="Noegel A.A."/>
            <person name="Eichinger L."/>
            <person name="Gallinger C."/>
            <person name="Pawlowski J."/>
            <person name="Sierra R."/>
            <person name="Euteneuer U."/>
            <person name="Pillet L."/>
            <person name="Moustafa A."/>
            <person name="Platzer M."/>
            <person name="Groth M."/>
            <person name="Szafranski K."/>
            <person name="Schliwa M."/>
        </authorList>
    </citation>
    <scope>NUCLEOTIDE SEQUENCE [LARGE SCALE GENOMIC DNA]</scope>
</reference>
<keyword evidence="3" id="KW-1185">Reference proteome</keyword>
<feature type="non-terminal residue" evidence="2">
    <location>
        <position position="1"/>
    </location>
</feature>
<name>X6MMQ4_RETFI</name>
<gene>
    <name evidence="2" type="ORF">RFI_22462</name>
</gene>
<evidence type="ECO:0000313" key="3">
    <source>
        <dbReference type="Proteomes" id="UP000023152"/>
    </source>
</evidence>
<keyword evidence="1" id="KW-0812">Transmembrane</keyword>
<keyword evidence="1" id="KW-0472">Membrane</keyword>
<comment type="caution">
    <text evidence="2">The sequence shown here is derived from an EMBL/GenBank/DDBJ whole genome shotgun (WGS) entry which is preliminary data.</text>
</comment>
<organism evidence="2 3">
    <name type="scientific">Reticulomyxa filosa</name>
    <dbReference type="NCBI Taxonomy" id="46433"/>
    <lineage>
        <taxon>Eukaryota</taxon>
        <taxon>Sar</taxon>
        <taxon>Rhizaria</taxon>
        <taxon>Retaria</taxon>
        <taxon>Foraminifera</taxon>
        <taxon>Monothalamids</taxon>
        <taxon>Reticulomyxidae</taxon>
        <taxon>Reticulomyxa</taxon>
    </lineage>
</organism>
<evidence type="ECO:0000256" key="1">
    <source>
        <dbReference type="SAM" id="Phobius"/>
    </source>
</evidence>